<dbReference type="InterPro" id="IPR002125">
    <property type="entry name" value="CMP_dCMP_dom"/>
</dbReference>
<dbReference type="NCBIfam" id="NF004064">
    <property type="entry name" value="PRK05578.1"/>
    <property type="match status" value="1"/>
</dbReference>
<keyword evidence="7" id="KW-0862">Zinc</keyword>
<dbReference type="GO" id="GO:0055086">
    <property type="term" value="P:nucleobase-containing small molecule metabolic process"/>
    <property type="evidence" value="ECO:0007669"/>
    <property type="project" value="UniProtKB-ARBA"/>
</dbReference>
<dbReference type="Gene3D" id="3.40.140.10">
    <property type="entry name" value="Cytidine Deaminase, domain 2"/>
    <property type="match status" value="1"/>
</dbReference>
<comment type="catalytic activity">
    <reaction evidence="9">
        <text>cytidine + H2O + H(+) = uridine + NH4(+)</text>
        <dbReference type="Rhea" id="RHEA:16069"/>
        <dbReference type="ChEBI" id="CHEBI:15377"/>
        <dbReference type="ChEBI" id="CHEBI:15378"/>
        <dbReference type="ChEBI" id="CHEBI:16704"/>
        <dbReference type="ChEBI" id="CHEBI:17562"/>
        <dbReference type="ChEBI" id="CHEBI:28938"/>
        <dbReference type="EC" id="3.5.4.5"/>
    </reaction>
</comment>
<dbReference type="SUPFAM" id="SSF53927">
    <property type="entry name" value="Cytidine deaminase-like"/>
    <property type="match status" value="1"/>
</dbReference>
<comment type="similarity">
    <text evidence="3">Belongs to the cytidine and deoxycytidylate deaminase family.</text>
</comment>
<reference evidence="11" key="1">
    <citation type="submission" date="2018-05" db="EMBL/GenBank/DDBJ databases">
        <authorList>
            <person name="Lanie J.A."/>
            <person name="Ng W.-L."/>
            <person name="Kazmierczak K.M."/>
            <person name="Andrzejewski T.M."/>
            <person name="Davidsen T.M."/>
            <person name="Wayne K.J."/>
            <person name="Tettelin H."/>
            <person name="Glass J.I."/>
            <person name="Rusch D."/>
            <person name="Podicherti R."/>
            <person name="Tsui H.-C.T."/>
            <person name="Winkler M.E."/>
        </authorList>
    </citation>
    <scope>NUCLEOTIDE SEQUENCE</scope>
</reference>
<dbReference type="EC" id="3.5.4.5" evidence="4"/>
<evidence type="ECO:0000259" key="10">
    <source>
        <dbReference type="PROSITE" id="PS51747"/>
    </source>
</evidence>
<dbReference type="InterPro" id="IPR006262">
    <property type="entry name" value="Cyt_deam_tetra"/>
</dbReference>
<dbReference type="PROSITE" id="PS51747">
    <property type="entry name" value="CYT_DCMP_DEAMINASES_2"/>
    <property type="match status" value="1"/>
</dbReference>
<dbReference type="AlphaFoldDB" id="A0A381UYR1"/>
<dbReference type="GO" id="GO:0008270">
    <property type="term" value="F:zinc ion binding"/>
    <property type="evidence" value="ECO:0007669"/>
    <property type="project" value="InterPro"/>
</dbReference>
<evidence type="ECO:0000256" key="9">
    <source>
        <dbReference type="ARBA" id="ARBA00049558"/>
    </source>
</evidence>
<proteinExistence type="inferred from homology"/>
<keyword evidence="6" id="KW-0378">Hydrolase</keyword>
<dbReference type="GO" id="GO:0005829">
    <property type="term" value="C:cytosol"/>
    <property type="evidence" value="ECO:0007669"/>
    <property type="project" value="TreeGrafter"/>
</dbReference>
<evidence type="ECO:0000256" key="8">
    <source>
        <dbReference type="ARBA" id="ARBA00032005"/>
    </source>
</evidence>
<dbReference type="EMBL" id="UINC01007433">
    <property type="protein sequence ID" value="SVA33289.1"/>
    <property type="molecule type" value="Genomic_DNA"/>
</dbReference>
<dbReference type="PROSITE" id="PS00903">
    <property type="entry name" value="CYT_DCMP_DEAMINASES_1"/>
    <property type="match status" value="1"/>
</dbReference>
<protein>
    <recommendedName>
        <fullName evidence="4">cytidine deaminase</fullName>
        <ecNumber evidence="4">3.5.4.5</ecNumber>
    </recommendedName>
    <alternativeName>
        <fullName evidence="8">Cytidine aminohydrolase</fullName>
    </alternativeName>
</protein>
<dbReference type="PANTHER" id="PTHR11644:SF2">
    <property type="entry name" value="CYTIDINE DEAMINASE"/>
    <property type="match status" value="1"/>
</dbReference>
<sequence>MRSQLRSELDDLTRRLIDQAIEARTNAHAPYSGFAVGAAVRSADGRVYSGCNIEISSYGLTMCAERVALFAARAAGGAQKLEAIAVIGPQIENTAIWPCGACRQAIWDLAPDASIYTATPDGRVECRTCADLLPDPFGPAQLSVHRDSLAYNETSDQDETGEDT</sequence>
<dbReference type="InterPro" id="IPR016192">
    <property type="entry name" value="APOBEC/CMP_deaminase_Zn-bd"/>
</dbReference>
<comment type="function">
    <text evidence="2">This enzyme scavenges exogenous and endogenous cytidine and 2'-deoxycytidine for UMP synthesis.</text>
</comment>
<evidence type="ECO:0000256" key="4">
    <source>
        <dbReference type="ARBA" id="ARBA00012783"/>
    </source>
</evidence>
<dbReference type="FunFam" id="3.40.140.10:FF:000008">
    <property type="entry name" value="Cytidine deaminase"/>
    <property type="match status" value="1"/>
</dbReference>
<evidence type="ECO:0000256" key="1">
    <source>
        <dbReference type="ARBA" id="ARBA00001947"/>
    </source>
</evidence>
<evidence type="ECO:0000256" key="5">
    <source>
        <dbReference type="ARBA" id="ARBA00022723"/>
    </source>
</evidence>
<dbReference type="CDD" id="cd01283">
    <property type="entry name" value="cytidine_deaminase"/>
    <property type="match status" value="1"/>
</dbReference>
<comment type="cofactor">
    <cofactor evidence="1">
        <name>Zn(2+)</name>
        <dbReference type="ChEBI" id="CHEBI:29105"/>
    </cofactor>
</comment>
<organism evidence="11">
    <name type="scientific">marine metagenome</name>
    <dbReference type="NCBI Taxonomy" id="408172"/>
    <lineage>
        <taxon>unclassified sequences</taxon>
        <taxon>metagenomes</taxon>
        <taxon>ecological metagenomes</taxon>
    </lineage>
</organism>
<evidence type="ECO:0000256" key="6">
    <source>
        <dbReference type="ARBA" id="ARBA00022801"/>
    </source>
</evidence>
<dbReference type="GO" id="GO:0042802">
    <property type="term" value="F:identical protein binding"/>
    <property type="evidence" value="ECO:0007669"/>
    <property type="project" value="UniProtKB-ARBA"/>
</dbReference>
<dbReference type="GO" id="GO:0072527">
    <property type="term" value="P:pyrimidine-containing compound metabolic process"/>
    <property type="evidence" value="ECO:0007669"/>
    <property type="project" value="UniProtKB-ARBA"/>
</dbReference>
<dbReference type="InterPro" id="IPR016193">
    <property type="entry name" value="Cytidine_deaminase-like"/>
</dbReference>
<evidence type="ECO:0000256" key="3">
    <source>
        <dbReference type="ARBA" id="ARBA00006576"/>
    </source>
</evidence>
<keyword evidence="5" id="KW-0479">Metal-binding</keyword>
<dbReference type="NCBIfam" id="TIGR01354">
    <property type="entry name" value="cyt_deam_tetra"/>
    <property type="match status" value="1"/>
</dbReference>
<accession>A0A381UYR1</accession>
<dbReference type="InterPro" id="IPR050202">
    <property type="entry name" value="Cyt/Deoxycyt_deaminase"/>
</dbReference>
<gene>
    <name evidence="11" type="ORF">METZ01_LOCUS86143</name>
</gene>
<name>A0A381UYR1_9ZZZZ</name>
<feature type="domain" description="CMP/dCMP-type deaminase" evidence="10">
    <location>
        <begin position="11"/>
        <end position="140"/>
    </location>
</feature>
<dbReference type="GO" id="GO:0004126">
    <property type="term" value="F:cytidine deaminase activity"/>
    <property type="evidence" value="ECO:0007669"/>
    <property type="project" value="UniProtKB-EC"/>
</dbReference>
<dbReference type="Pfam" id="PF00383">
    <property type="entry name" value="dCMP_cyt_deam_1"/>
    <property type="match status" value="1"/>
</dbReference>
<evidence type="ECO:0000313" key="11">
    <source>
        <dbReference type="EMBL" id="SVA33289.1"/>
    </source>
</evidence>
<evidence type="ECO:0000256" key="7">
    <source>
        <dbReference type="ARBA" id="ARBA00022833"/>
    </source>
</evidence>
<dbReference type="PANTHER" id="PTHR11644">
    <property type="entry name" value="CYTIDINE DEAMINASE"/>
    <property type="match status" value="1"/>
</dbReference>
<evidence type="ECO:0000256" key="2">
    <source>
        <dbReference type="ARBA" id="ARBA00003949"/>
    </source>
</evidence>